<accession>A0ABY8CEZ5</accession>
<protein>
    <recommendedName>
        <fullName evidence="3">Exo-alpha-sialidase</fullName>
    </recommendedName>
</protein>
<dbReference type="RefSeq" id="WP_275595620.1">
    <property type="nucleotide sequence ID" value="NZ_CP102381.1"/>
</dbReference>
<evidence type="ECO:0000313" key="1">
    <source>
        <dbReference type="EMBL" id="WEJ63367.1"/>
    </source>
</evidence>
<dbReference type="EMBL" id="CP102381">
    <property type="protein sequence ID" value="WEJ63367.1"/>
    <property type="molecule type" value="Genomic_DNA"/>
</dbReference>
<keyword evidence="2" id="KW-1185">Reference proteome</keyword>
<evidence type="ECO:0000313" key="2">
    <source>
        <dbReference type="Proteomes" id="UP001222275"/>
    </source>
</evidence>
<dbReference type="Gene3D" id="2.120.10.10">
    <property type="match status" value="1"/>
</dbReference>
<sequence length="318" mass="35568">MSVQLEFIESKCISNQAPHSAFTDLIFYQNEWYCAFREGSSHMSLDGQAKVLKSKNGLAWDEFAVLTWQGGDVRDPKFVIRHDGKLLITVGVRLAVPTVLSEKIFSTSWLFDSDNGLSGPFYCNTSSGTWRWGPTQYGSDIFSVGYAGKDLEGCLYKSADGKNWQAYVRPFFPESPCFTNESSLVFTQSETAFCLLRRDGANCSGLWGVAKKPYTRWNWFNLPLAIGGPKLIELSTGQLIACFRLIEVDSEGALEAKTVLYEISPVGEMTFLIQLPSDGDTSYAGMVECDKDLWVSYYSSHEEKSSIYIAKLHINLTN</sequence>
<organism evidence="1 2">
    <name type="scientific">Thiomicrorhabdus lithotrophica</name>
    <dbReference type="NCBI Taxonomy" id="2949997"/>
    <lineage>
        <taxon>Bacteria</taxon>
        <taxon>Pseudomonadati</taxon>
        <taxon>Pseudomonadota</taxon>
        <taxon>Gammaproteobacteria</taxon>
        <taxon>Thiotrichales</taxon>
        <taxon>Piscirickettsiaceae</taxon>
        <taxon>Thiomicrorhabdus</taxon>
    </lineage>
</organism>
<reference evidence="1 2" key="1">
    <citation type="submission" date="2022-06" db="EMBL/GenBank/DDBJ databases">
        <title>Thiomicrohabdus sp. nov, an obligately chemolithoautotrophic, sulfur-oxidizing bacterium isolated from beach of Guanyin Mountain. Amoy.</title>
        <authorList>
            <person name="Zhu H."/>
        </authorList>
    </citation>
    <scope>NUCLEOTIDE SEQUENCE [LARGE SCALE GENOMIC DNA]</scope>
    <source>
        <strain evidence="1 2">XGS-01</strain>
    </source>
</reference>
<gene>
    <name evidence="1" type="ORF">NR989_03680</name>
</gene>
<evidence type="ECO:0008006" key="3">
    <source>
        <dbReference type="Google" id="ProtNLM"/>
    </source>
</evidence>
<name>A0ABY8CEZ5_9GAMM</name>
<dbReference type="Proteomes" id="UP001222275">
    <property type="component" value="Chromosome"/>
</dbReference>
<proteinExistence type="predicted"/>